<dbReference type="Proteomes" id="UP000886780">
    <property type="component" value="Unassembled WGS sequence"/>
</dbReference>
<accession>A0A9D1W4A7</accession>
<evidence type="ECO:0000313" key="2">
    <source>
        <dbReference type="EMBL" id="HIX51943.1"/>
    </source>
</evidence>
<proteinExistence type="predicted"/>
<name>A0A9D1W4A7_9FIRM</name>
<feature type="compositionally biased region" description="Low complexity" evidence="1">
    <location>
        <begin position="15"/>
        <end position="28"/>
    </location>
</feature>
<dbReference type="EMBL" id="DXEU01000068">
    <property type="protein sequence ID" value="HIX51943.1"/>
    <property type="molecule type" value="Genomic_DNA"/>
</dbReference>
<feature type="compositionally biased region" description="Pro residues" evidence="1">
    <location>
        <begin position="47"/>
        <end position="72"/>
    </location>
</feature>
<reference evidence="2" key="1">
    <citation type="journal article" date="2021" name="PeerJ">
        <title>Extensive microbial diversity within the chicken gut microbiome revealed by metagenomics and culture.</title>
        <authorList>
            <person name="Gilroy R."/>
            <person name="Ravi A."/>
            <person name="Getino M."/>
            <person name="Pursley I."/>
            <person name="Horton D.L."/>
            <person name="Alikhan N.F."/>
            <person name="Baker D."/>
            <person name="Gharbi K."/>
            <person name="Hall N."/>
            <person name="Watson M."/>
            <person name="Adriaenssens E.M."/>
            <person name="Foster-Nyarko E."/>
            <person name="Jarju S."/>
            <person name="Secka A."/>
            <person name="Antonio M."/>
            <person name="Oren A."/>
            <person name="Chaudhuri R.R."/>
            <person name="La Ragione R."/>
            <person name="Hildebrand F."/>
            <person name="Pallen M.J."/>
        </authorList>
    </citation>
    <scope>NUCLEOTIDE SEQUENCE</scope>
    <source>
        <strain evidence="2">ChiGjej4B4-12881</strain>
    </source>
</reference>
<feature type="compositionally biased region" description="Gly residues" evidence="1">
    <location>
        <begin position="29"/>
        <end position="41"/>
    </location>
</feature>
<evidence type="ECO:0000256" key="1">
    <source>
        <dbReference type="SAM" id="MobiDB-lite"/>
    </source>
</evidence>
<comment type="caution">
    <text evidence="2">The sequence shown here is derived from an EMBL/GenBank/DDBJ whole genome shotgun (WGS) entry which is preliminary data.</text>
</comment>
<evidence type="ECO:0000313" key="3">
    <source>
        <dbReference type="Proteomes" id="UP000886780"/>
    </source>
</evidence>
<reference evidence="2" key="2">
    <citation type="submission" date="2021-04" db="EMBL/GenBank/DDBJ databases">
        <authorList>
            <person name="Gilroy R."/>
        </authorList>
    </citation>
    <scope>NUCLEOTIDE SEQUENCE</scope>
    <source>
        <strain evidence="2">ChiGjej4B4-12881</strain>
    </source>
</reference>
<sequence>METPAQSQGTGQTMNGQIANGQAAPAAGGSAGAGSPGGGDYGIALPIAPPDSAPVAPLPSTPTFPTPTLPTPSLPSPDYPMFPNVPGVSSFSETRFLVAAANSFPVRLSVDSSVYDTNARFGTVTGRGFVSDGFHTVTVRRADDLRAILFQKSFPFRAGEKTTLIVIDSGQGGMDVTQVSDTGCRSLPAGSGCYRVANMSYDGSVYNVTLPGSGVIFRGVAYNTVTSFKQAMCGSYLFDVTGVACCASPREISVIASAAAGSGAVSPNPLLSVSVEIQSGKSYTTYLIGNSWSEYSLRAVTLEA</sequence>
<organism evidence="2 3">
    <name type="scientific">Candidatus Lachnoclostridium stercoripullorum</name>
    <dbReference type="NCBI Taxonomy" id="2838635"/>
    <lineage>
        <taxon>Bacteria</taxon>
        <taxon>Bacillati</taxon>
        <taxon>Bacillota</taxon>
        <taxon>Clostridia</taxon>
        <taxon>Lachnospirales</taxon>
        <taxon>Lachnospiraceae</taxon>
    </lineage>
</organism>
<feature type="compositionally biased region" description="Polar residues" evidence="1">
    <location>
        <begin position="1"/>
        <end position="14"/>
    </location>
</feature>
<gene>
    <name evidence="2" type="ORF">IAA28_03960</name>
</gene>
<protein>
    <submittedName>
        <fullName evidence="2">DUF4397 domain-containing protein</fullName>
    </submittedName>
</protein>
<dbReference type="AlphaFoldDB" id="A0A9D1W4A7"/>
<feature type="region of interest" description="Disordered" evidence="1">
    <location>
        <begin position="1"/>
        <end position="72"/>
    </location>
</feature>